<dbReference type="SUPFAM" id="SSF53756">
    <property type="entry name" value="UDP-Glycosyltransferase/glycogen phosphorylase"/>
    <property type="match status" value="1"/>
</dbReference>
<dbReference type="InterPro" id="IPR050194">
    <property type="entry name" value="Glycosyltransferase_grp1"/>
</dbReference>
<dbReference type="CDD" id="cd03801">
    <property type="entry name" value="GT4_PimA-like"/>
    <property type="match status" value="1"/>
</dbReference>
<dbReference type="Proteomes" id="UP000503820">
    <property type="component" value="Unassembled WGS sequence"/>
</dbReference>
<dbReference type="GO" id="GO:0016757">
    <property type="term" value="F:glycosyltransferase activity"/>
    <property type="evidence" value="ECO:0007669"/>
    <property type="project" value="InterPro"/>
</dbReference>
<dbReference type="AlphaFoldDB" id="A0A7J0BVV1"/>
<dbReference type="Gene3D" id="3.40.50.2000">
    <property type="entry name" value="Glycogen Phosphorylase B"/>
    <property type="match status" value="2"/>
</dbReference>
<keyword evidence="3" id="KW-1185">Reference proteome</keyword>
<proteinExistence type="predicted"/>
<protein>
    <recommendedName>
        <fullName evidence="1">Glycosyl transferase family 1 domain-containing protein</fullName>
    </recommendedName>
</protein>
<dbReference type="RefSeq" id="WP_174409914.1">
    <property type="nucleotide sequence ID" value="NZ_BLVP01000008.1"/>
</dbReference>
<gene>
    <name evidence="2" type="ORF">DSM19430T_19850</name>
</gene>
<dbReference type="PANTHER" id="PTHR45947">
    <property type="entry name" value="SULFOQUINOVOSYL TRANSFERASE SQD2"/>
    <property type="match status" value="1"/>
</dbReference>
<evidence type="ECO:0000313" key="3">
    <source>
        <dbReference type="Proteomes" id="UP000503820"/>
    </source>
</evidence>
<dbReference type="PANTHER" id="PTHR45947:SF3">
    <property type="entry name" value="SULFOQUINOVOSYL TRANSFERASE SQD2"/>
    <property type="match status" value="1"/>
</dbReference>
<reference evidence="2 3" key="1">
    <citation type="submission" date="2020-05" db="EMBL/GenBank/DDBJ databases">
        <title>Draft genome sequence of Desulfovibrio psychrotolerans JS1T.</title>
        <authorList>
            <person name="Ueno A."/>
            <person name="Tamazawa S."/>
            <person name="Tamamura S."/>
            <person name="Murakami T."/>
            <person name="Kiyama T."/>
            <person name="Inomata H."/>
            <person name="Amano Y."/>
            <person name="Miyakawa K."/>
            <person name="Tamaki H."/>
            <person name="Naganuma T."/>
            <person name="Kaneko K."/>
        </authorList>
    </citation>
    <scope>NUCLEOTIDE SEQUENCE [LARGE SCALE GENOMIC DNA]</scope>
    <source>
        <strain evidence="2 3">JS1</strain>
    </source>
</reference>
<dbReference type="InterPro" id="IPR001296">
    <property type="entry name" value="Glyco_trans_1"/>
</dbReference>
<dbReference type="Pfam" id="PF00534">
    <property type="entry name" value="Glycos_transf_1"/>
    <property type="match status" value="1"/>
</dbReference>
<sequence length="407" mass="44958">MSGTADTNGYAGKLGTGDETGAAGTGRPLRVLFISYYIDDPSVPGFAPKYALLSERWRGDVLHLAPAYAECGAGNFVFRGCAYHRGSVLLRQWRYLLFCLRHARRHGTYDLVISYDPMICGLISLLVKRMVGAKLLVEVNTDHFYRPEAERESLKARVMRWVKTGMMRLSFAGADAVKFINSRLAEDYGHRFGRLRPGRAGGPVCDSFFSFIGTQAFGPDAAAEGRVILTVGHPYWVKGVDVLIRAFNRIAPLYPDVRLKIIGMCPDLAAYQSMVGDAARVEFLPGISHREIVPYFQQCLFYVLASRTESMGRVMIEAMACGKAVVGARVGGVPDVIADGETGLLFRSEDDADLASKMAMLLDDPALCRRMGEAGLHRCGTEFTPERYTERYFWFADRILARGGEGA</sequence>
<comment type="caution">
    <text evidence="2">The sequence shown here is derived from an EMBL/GenBank/DDBJ whole genome shotgun (WGS) entry which is preliminary data.</text>
</comment>
<dbReference type="EMBL" id="BLVP01000008">
    <property type="protein sequence ID" value="GFM37301.1"/>
    <property type="molecule type" value="Genomic_DNA"/>
</dbReference>
<evidence type="ECO:0000313" key="2">
    <source>
        <dbReference type="EMBL" id="GFM37301.1"/>
    </source>
</evidence>
<accession>A0A7J0BVV1</accession>
<feature type="domain" description="Glycosyl transferase family 1" evidence="1">
    <location>
        <begin position="223"/>
        <end position="375"/>
    </location>
</feature>
<evidence type="ECO:0000259" key="1">
    <source>
        <dbReference type="Pfam" id="PF00534"/>
    </source>
</evidence>
<name>A0A7J0BVV1_9BACT</name>
<organism evidence="2 3">
    <name type="scientific">Desulfovibrio psychrotolerans</name>
    <dbReference type="NCBI Taxonomy" id="415242"/>
    <lineage>
        <taxon>Bacteria</taxon>
        <taxon>Pseudomonadati</taxon>
        <taxon>Thermodesulfobacteriota</taxon>
        <taxon>Desulfovibrionia</taxon>
        <taxon>Desulfovibrionales</taxon>
        <taxon>Desulfovibrionaceae</taxon>
        <taxon>Desulfovibrio</taxon>
    </lineage>
</organism>